<dbReference type="GO" id="GO:0045454">
    <property type="term" value="P:cell redox homeostasis"/>
    <property type="evidence" value="ECO:0007669"/>
    <property type="project" value="TreeGrafter"/>
</dbReference>
<evidence type="ECO:0000313" key="4">
    <source>
        <dbReference type="Proteomes" id="UP000215086"/>
    </source>
</evidence>
<proteinExistence type="predicted"/>
<name>A0A286RIS3_9BACT</name>
<dbReference type="Proteomes" id="UP000215086">
    <property type="component" value="Chromosome"/>
</dbReference>
<dbReference type="PANTHER" id="PTHR45663">
    <property type="entry name" value="GEO12009P1"/>
    <property type="match status" value="1"/>
</dbReference>
<dbReference type="GO" id="GO:0015035">
    <property type="term" value="F:protein-disulfide reductase activity"/>
    <property type="evidence" value="ECO:0007669"/>
    <property type="project" value="TreeGrafter"/>
</dbReference>
<organism evidence="3 4">
    <name type="scientific">Thermogutta terrifontis</name>
    <dbReference type="NCBI Taxonomy" id="1331910"/>
    <lineage>
        <taxon>Bacteria</taxon>
        <taxon>Pseudomonadati</taxon>
        <taxon>Planctomycetota</taxon>
        <taxon>Planctomycetia</taxon>
        <taxon>Pirellulales</taxon>
        <taxon>Thermoguttaceae</taxon>
        <taxon>Thermogutta</taxon>
    </lineage>
</organism>
<dbReference type="Gene3D" id="3.40.30.10">
    <property type="entry name" value="Glutaredoxin"/>
    <property type="match status" value="1"/>
</dbReference>
<dbReference type="PROSITE" id="PS51352">
    <property type="entry name" value="THIOREDOXIN_2"/>
    <property type="match status" value="1"/>
</dbReference>
<dbReference type="KEGG" id="ttf:THTE_3256"/>
<dbReference type="InterPro" id="IPR013766">
    <property type="entry name" value="Thioredoxin_domain"/>
</dbReference>
<accession>A0A286RIS3</accession>
<dbReference type="EMBL" id="CP018477">
    <property type="protein sequence ID" value="ASV75858.1"/>
    <property type="molecule type" value="Genomic_DNA"/>
</dbReference>
<dbReference type="CDD" id="cd02947">
    <property type="entry name" value="TRX_family"/>
    <property type="match status" value="1"/>
</dbReference>
<dbReference type="Pfam" id="PF00085">
    <property type="entry name" value="Thioredoxin"/>
    <property type="match status" value="1"/>
</dbReference>
<sequence>MALDTTVPFGFFKKILLSVKFATVSRNVGSHRIRYKKGQTRRAIGSGSVDVAVFLGVCPMRKIGLWAMVCVMAVLWWGTPVRAQNPQSIWFEDLNAARRVAAETNRLVLIHFWAEWCRPCRQMEAEVFSRPEVLSAIATSYVAVKVNFDQNPVLARQLNVESIPTDVIITPQGEIIAKSVGGVSAPRYVERLNEVASQWQQRQALVARMAGPPPGSFGPSNQLNGPDATLPVRPPIAGPAPAWSPAARVTAPGMPESVGPQPGAENRMPLAPGYNPTLAAQAPSNFTQQPPMVANPSPQVAPPAPSPTIDTSQAWMTQNSSGPGSPWPASTPVGEMNAPALNGGSVNPYLPSNTPYSPTTGAPSYAAQSPVPTAPGALAPSEALRPNSPALNSFAGSNGGPGSTAPPSANPPAATPETFLAARPSSGNEGRQTDIGSTGSPSSPVAIPPGNPPLALDGYCPVSLTDKHRWVLGNRRWGARHEGRTYLFAGPEEQQKFLANPDRYAPVLSGYDVVKLVEGTQLVEGRREHGAWFGGRVYLFSDEESFQKFSADPYRYINALPQAVARLSQKAGTAPAGNSFLPSAAPKSFGQSPLSFGNQLAPATESPQTENRQGIAPAVGSTSNTGPAPGASLPPSQVSPNSYSQIPGAGLPAATSAQPGPQIQVGLPDRVMNNLPSRVVGPTTQPYPPIATRPTTESQTPGFGAPHYGMPGRY</sequence>
<keyword evidence="4" id="KW-1185">Reference proteome</keyword>
<feature type="compositionally biased region" description="Polar residues" evidence="1">
    <location>
        <begin position="589"/>
        <end position="598"/>
    </location>
</feature>
<dbReference type="GO" id="GO:0005829">
    <property type="term" value="C:cytosol"/>
    <property type="evidence" value="ECO:0007669"/>
    <property type="project" value="TreeGrafter"/>
</dbReference>
<feature type="region of interest" description="Disordered" evidence="1">
    <location>
        <begin position="578"/>
        <end position="714"/>
    </location>
</feature>
<dbReference type="PANTHER" id="PTHR45663:SF11">
    <property type="entry name" value="GEO12009P1"/>
    <property type="match status" value="1"/>
</dbReference>
<evidence type="ECO:0000256" key="1">
    <source>
        <dbReference type="SAM" id="MobiDB-lite"/>
    </source>
</evidence>
<feature type="region of interest" description="Disordered" evidence="1">
    <location>
        <begin position="294"/>
        <end position="450"/>
    </location>
</feature>
<evidence type="ECO:0000313" key="3">
    <source>
        <dbReference type="EMBL" id="ASV75858.1"/>
    </source>
</evidence>
<evidence type="ECO:0000259" key="2">
    <source>
        <dbReference type="PROSITE" id="PS51352"/>
    </source>
</evidence>
<reference evidence="3 4" key="1">
    <citation type="journal article" name="Front. Microbiol.">
        <title>Sugar Metabolism of the First Thermophilic Planctomycete Thermogutta terrifontis: Comparative Genomic and Transcriptomic Approaches.</title>
        <authorList>
            <person name="Elcheninov A.G."/>
            <person name="Menzel P."/>
            <person name="Gudbergsdottir S.R."/>
            <person name="Slesarev A.I."/>
            <person name="Kadnikov V.V."/>
            <person name="Krogh A."/>
            <person name="Bonch-Osmolovskaya E.A."/>
            <person name="Peng X."/>
            <person name="Kublanov I.V."/>
        </authorList>
    </citation>
    <scope>NUCLEOTIDE SEQUENCE [LARGE SCALE GENOMIC DNA]</scope>
    <source>
        <strain evidence="3 4">R1</strain>
    </source>
</reference>
<feature type="compositionally biased region" description="Polar residues" evidence="1">
    <location>
        <begin position="350"/>
        <end position="371"/>
    </location>
</feature>
<protein>
    <recommendedName>
        <fullName evidence="2">Thioredoxin domain-containing protein</fullName>
    </recommendedName>
</protein>
<feature type="compositionally biased region" description="Polar residues" evidence="1">
    <location>
        <begin position="308"/>
        <end position="323"/>
    </location>
</feature>
<dbReference type="InterPro" id="IPR036249">
    <property type="entry name" value="Thioredoxin-like_sf"/>
</dbReference>
<dbReference type="AlphaFoldDB" id="A0A286RIS3"/>
<feature type="compositionally biased region" description="Polar residues" evidence="1">
    <location>
        <begin position="425"/>
        <end position="443"/>
    </location>
</feature>
<dbReference type="SUPFAM" id="SSF52833">
    <property type="entry name" value="Thioredoxin-like"/>
    <property type="match status" value="1"/>
</dbReference>
<feature type="domain" description="Thioredoxin" evidence="2">
    <location>
        <begin position="75"/>
        <end position="197"/>
    </location>
</feature>
<gene>
    <name evidence="3" type="ORF">THTE_3256</name>
</gene>
<feature type="compositionally biased region" description="Polar residues" evidence="1">
    <location>
        <begin position="634"/>
        <end position="645"/>
    </location>
</feature>